<sequence>DEATRTNSLQVNIPYVFGILGTRSFTTEVPGINELTETPKRAS</sequence>
<gene>
    <name evidence="1" type="ORF">EVA_14285</name>
</gene>
<feature type="non-terminal residue" evidence="1">
    <location>
        <position position="1"/>
    </location>
</feature>
<evidence type="ECO:0000313" key="1">
    <source>
        <dbReference type="EMBL" id="EJW97606.1"/>
    </source>
</evidence>
<comment type="caution">
    <text evidence="1">The sequence shown here is derived from an EMBL/GenBank/DDBJ whole genome shotgun (WGS) entry which is preliminary data.</text>
</comment>
<name>J9FRP5_9ZZZZ</name>
<protein>
    <submittedName>
        <fullName evidence="1">Uncharacterized protein</fullName>
    </submittedName>
</protein>
<reference evidence="1" key="1">
    <citation type="journal article" date="2012" name="PLoS ONE">
        <title>Gene sets for utilization of primary and secondary nutrition supplies in the distal gut of endangered iberian lynx.</title>
        <authorList>
            <person name="Alcaide M."/>
            <person name="Messina E."/>
            <person name="Richter M."/>
            <person name="Bargiela R."/>
            <person name="Peplies J."/>
            <person name="Huws S.A."/>
            <person name="Newbold C.J."/>
            <person name="Golyshin P.N."/>
            <person name="Simon M.A."/>
            <person name="Lopez G."/>
            <person name="Yakimov M.M."/>
            <person name="Ferrer M."/>
        </authorList>
    </citation>
    <scope>NUCLEOTIDE SEQUENCE</scope>
</reference>
<accession>J9FRP5</accession>
<organism evidence="1">
    <name type="scientific">gut metagenome</name>
    <dbReference type="NCBI Taxonomy" id="749906"/>
    <lineage>
        <taxon>unclassified sequences</taxon>
        <taxon>metagenomes</taxon>
        <taxon>organismal metagenomes</taxon>
    </lineage>
</organism>
<proteinExistence type="predicted"/>
<dbReference type="EMBL" id="AMCI01004678">
    <property type="protein sequence ID" value="EJW97606.1"/>
    <property type="molecule type" value="Genomic_DNA"/>
</dbReference>
<dbReference type="AlphaFoldDB" id="J9FRP5"/>